<keyword evidence="4" id="KW-0238">DNA-binding</keyword>
<evidence type="ECO:0000256" key="3">
    <source>
        <dbReference type="ARBA" id="ARBA00023015"/>
    </source>
</evidence>
<dbReference type="GO" id="GO:0000978">
    <property type="term" value="F:RNA polymerase II cis-regulatory region sequence-specific DNA binding"/>
    <property type="evidence" value="ECO:0007669"/>
    <property type="project" value="TreeGrafter"/>
</dbReference>
<dbReference type="GO" id="GO:0003681">
    <property type="term" value="F:bent DNA binding"/>
    <property type="evidence" value="ECO:0007669"/>
    <property type="project" value="TreeGrafter"/>
</dbReference>
<name>A0A0G4HPQ1_9ALVE</name>
<feature type="region of interest" description="Disordered" evidence="7">
    <location>
        <begin position="320"/>
        <end position="418"/>
    </location>
</feature>
<accession>A0A0G4HPQ1</accession>
<evidence type="ECO:0000256" key="2">
    <source>
        <dbReference type="ARBA" id="ARBA00010410"/>
    </source>
</evidence>
<feature type="compositionally biased region" description="Low complexity" evidence="7">
    <location>
        <begin position="110"/>
        <end position="123"/>
    </location>
</feature>
<dbReference type="GO" id="GO:0001006">
    <property type="term" value="F:RNA polymerase III type 3 promoter sequence-specific DNA binding"/>
    <property type="evidence" value="ECO:0007669"/>
    <property type="project" value="TreeGrafter"/>
</dbReference>
<dbReference type="GO" id="GO:0005634">
    <property type="term" value="C:nucleus"/>
    <property type="evidence" value="ECO:0007669"/>
    <property type="project" value="UniProtKB-SubCell"/>
</dbReference>
<organism evidence="8">
    <name type="scientific">Chromera velia CCMP2878</name>
    <dbReference type="NCBI Taxonomy" id="1169474"/>
    <lineage>
        <taxon>Eukaryota</taxon>
        <taxon>Sar</taxon>
        <taxon>Alveolata</taxon>
        <taxon>Colpodellida</taxon>
        <taxon>Chromeraceae</taxon>
        <taxon>Chromera</taxon>
    </lineage>
</organism>
<evidence type="ECO:0000256" key="5">
    <source>
        <dbReference type="ARBA" id="ARBA00023163"/>
    </source>
</evidence>
<feature type="compositionally biased region" description="Basic and acidic residues" evidence="7">
    <location>
        <begin position="40"/>
        <end position="55"/>
    </location>
</feature>
<comment type="similarity">
    <text evidence="2">Belongs to the SNAPC3/SRD2 family.</text>
</comment>
<evidence type="ECO:0000256" key="4">
    <source>
        <dbReference type="ARBA" id="ARBA00023125"/>
    </source>
</evidence>
<feature type="region of interest" description="Disordered" evidence="7">
    <location>
        <begin position="252"/>
        <end position="274"/>
    </location>
</feature>
<feature type="compositionally biased region" description="Low complexity" evidence="7">
    <location>
        <begin position="71"/>
        <end position="81"/>
    </location>
</feature>
<keyword evidence="6" id="KW-0539">Nucleus</keyword>
<feature type="compositionally biased region" description="Basic and acidic residues" evidence="7">
    <location>
        <begin position="382"/>
        <end position="403"/>
    </location>
</feature>
<dbReference type="EMBL" id="CDMZ01003381">
    <property type="protein sequence ID" value="CEM46151.1"/>
    <property type="molecule type" value="Genomic_DNA"/>
</dbReference>
<dbReference type="AlphaFoldDB" id="A0A0G4HPQ1"/>
<comment type="subcellular location">
    <subcellularLocation>
        <location evidence="1">Nucleus</location>
    </subcellularLocation>
</comment>
<keyword evidence="3" id="KW-0805">Transcription regulation</keyword>
<reference evidence="8" key="1">
    <citation type="submission" date="2014-11" db="EMBL/GenBank/DDBJ databases">
        <authorList>
            <person name="Otto D Thomas"/>
            <person name="Naeem Raeece"/>
        </authorList>
    </citation>
    <scope>NUCLEOTIDE SEQUENCE</scope>
</reference>
<feature type="compositionally biased region" description="Basic and acidic residues" evidence="7">
    <location>
        <begin position="356"/>
        <end position="367"/>
    </location>
</feature>
<evidence type="ECO:0000256" key="7">
    <source>
        <dbReference type="SAM" id="MobiDB-lite"/>
    </source>
</evidence>
<dbReference type="InterPro" id="IPR022042">
    <property type="entry name" value="snRNA-activating_su3"/>
</dbReference>
<dbReference type="GO" id="GO:0019185">
    <property type="term" value="C:snRNA-activating protein complex"/>
    <property type="evidence" value="ECO:0007669"/>
    <property type="project" value="TreeGrafter"/>
</dbReference>
<dbReference type="PANTHER" id="PTHR13421:SF16">
    <property type="entry name" value="SNRNA-ACTIVATING PROTEIN COMPLEX SUBUNIT 3"/>
    <property type="match status" value="1"/>
</dbReference>
<dbReference type="GO" id="GO:0042795">
    <property type="term" value="P:snRNA transcription by RNA polymerase II"/>
    <property type="evidence" value="ECO:0007669"/>
    <property type="project" value="TreeGrafter"/>
</dbReference>
<dbReference type="PANTHER" id="PTHR13421">
    <property type="entry name" value="SNRNA-ACTIVATING PROTEIN COMPLEX SUBUNIT 3"/>
    <property type="match status" value="1"/>
</dbReference>
<dbReference type="GO" id="GO:0001046">
    <property type="term" value="F:core promoter sequence-specific DNA binding"/>
    <property type="evidence" value="ECO:0007669"/>
    <property type="project" value="TreeGrafter"/>
</dbReference>
<evidence type="ECO:0008006" key="9">
    <source>
        <dbReference type="Google" id="ProtNLM"/>
    </source>
</evidence>
<sequence length="766" mass="84200">MAGARHGGEEGSLDITEEESNDLLRDLFLETFRPVVYEEGDRALSEGEEHEELQRFRCTRRIPREERERAGASAAAAASSAQPVTRRRWDGGGRRSKGAVEEETNFVPLPSARSARGGPSSSSASAYTAVAAASSSSSRRVTEQPVDGRDVKNTRTLRRKPSTAFTWAKRRAVLHGPPRLAVDLRKFASEASGVLKELREVHADEPHKDQDMEAVIDVGVCVERTIFQQIQQGVEADLERLRPSLDAFKQMADSRTQARLKRKEERDRRAERMKTAAAAAAAAASASGGAAAGSGNTGGAAAGTAAGCAISAGACAGESQEGVSISGDGDSELEVGGRRKRGREEAGGGGPDGEVVGEKGKGEERIHAASSSSGVAAQPVEGRQEKKGRGDQNEEMMCEDKGGQDGQEVSPEELREKEREKEISALLAEVTAKVAAARSGKYEKRGTMLERALKKEETVEPVGLGKLPEPAYSERRIKEKLRAESQVSSWRLVDSCERSAQAGSRLKIPFVRQNLMEHTDPHEAARRIVLRESANRDRGRGTHTTKIDRDDIIVAFTFFHPQDGSRMRTVEVLGSQTLADLRDVFECPEDVNWGGHTRRQSGLFFLFGAFYADMRKEGAIDYSQDLVRALEAAGRGHMIKDKFCRHMHETKIADLPFLKLYQRGAYLHQGDCEHRVVVEAVRMPTATDCQIREGYPVTTYEALVRKRRCQICKTQAVAKICLDDVWVPFNPSYVCDLCYQLIHVDPSTGTWRQPTDWKVFPHDGSL</sequence>
<dbReference type="GO" id="GO:0042796">
    <property type="term" value="P:snRNA transcription by RNA polymerase III"/>
    <property type="evidence" value="ECO:0007669"/>
    <property type="project" value="TreeGrafter"/>
</dbReference>
<evidence type="ECO:0000256" key="1">
    <source>
        <dbReference type="ARBA" id="ARBA00004123"/>
    </source>
</evidence>
<evidence type="ECO:0000256" key="6">
    <source>
        <dbReference type="ARBA" id="ARBA00023242"/>
    </source>
</evidence>
<evidence type="ECO:0000313" key="8">
    <source>
        <dbReference type="EMBL" id="CEM46151.1"/>
    </source>
</evidence>
<feature type="compositionally biased region" description="Basic and acidic residues" evidence="7">
    <location>
        <begin position="262"/>
        <end position="274"/>
    </location>
</feature>
<dbReference type="VEuPathDB" id="CryptoDB:Cvel_7789"/>
<proteinExistence type="inferred from homology"/>
<protein>
    <recommendedName>
        <fullName evidence="9">snRNA-activating protein complex subunit 3</fullName>
    </recommendedName>
</protein>
<keyword evidence="5" id="KW-0804">Transcription</keyword>
<gene>
    <name evidence="8" type="ORF">Cvel_7789</name>
</gene>
<dbReference type="Pfam" id="PF12251">
    <property type="entry name" value="SNAPC3"/>
    <property type="match status" value="1"/>
</dbReference>
<feature type="region of interest" description="Disordered" evidence="7">
    <location>
        <begin position="40"/>
        <end position="123"/>
    </location>
</feature>